<dbReference type="EMBL" id="GL378388">
    <property type="protein sequence ID" value="EFJ41966.1"/>
    <property type="molecule type" value="Genomic_DNA"/>
</dbReference>
<gene>
    <name evidence="2" type="ORF">VOLCADRAFT_98032</name>
</gene>
<dbReference type="GeneID" id="9622739"/>
<feature type="region of interest" description="Disordered" evidence="1">
    <location>
        <begin position="132"/>
        <end position="157"/>
    </location>
</feature>
<dbReference type="KEGG" id="vcn:VOLCADRAFT_98032"/>
<organism evidence="3">
    <name type="scientific">Volvox carteri f. nagariensis</name>
    <dbReference type="NCBI Taxonomy" id="3068"/>
    <lineage>
        <taxon>Eukaryota</taxon>
        <taxon>Viridiplantae</taxon>
        <taxon>Chlorophyta</taxon>
        <taxon>core chlorophytes</taxon>
        <taxon>Chlorophyceae</taxon>
        <taxon>CS clade</taxon>
        <taxon>Chlamydomonadales</taxon>
        <taxon>Volvocaceae</taxon>
        <taxon>Volvox</taxon>
    </lineage>
</organism>
<accession>D8UE97</accession>
<reference evidence="2 3" key="1">
    <citation type="journal article" date="2010" name="Science">
        <title>Genomic analysis of organismal complexity in the multicellular green alga Volvox carteri.</title>
        <authorList>
            <person name="Prochnik S.E."/>
            <person name="Umen J."/>
            <person name="Nedelcu A.M."/>
            <person name="Hallmann A."/>
            <person name="Miller S.M."/>
            <person name="Nishii I."/>
            <person name="Ferris P."/>
            <person name="Kuo A."/>
            <person name="Mitros T."/>
            <person name="Fritz-Laylin L.K."/>
            <person name="Hellsten U."/>
            <person name="Chapman J."/>
            <person name="Simakov O."/>
            <person name="Rensing S.A."/>
            <person name="Terry A."/>
            <person name="Pangilinan J."/>
            <person name="Kapitonov V."/>
            <person name="Jurka J."/>
            <person name="Salamov A."/>
            <person name="Shapiro H."/>
            <person name="Schmutz J."/>
            <person name="Grimwood J."/>
            <person name="Lindquist E."/>
            <person name="Lucas S."/>
            <person name="Grigoriev I.V."/>
            <person name="Schmitt R."/>
            <person name="Kirk D."/>
            <person name="Rokhsar D.S."/>
        </authorList>
    </citation>
    <scope>NUCLEOTIDE SEQUENCE [LARGE SCALE GENOMIC DNA]</scope>
    <source>
        <strain evidence="3">f. Nagariensis / Eve</strain>
    </source>
</reference>
<dbReference type="RefSeq" id="XP_002957003.1">
    <property type="nucleotide sequence ID" value="XM_002956957.1"/>
</dbReference>
<proteinExistence type="predicted"/>
<evidence type="ECO:0000313" key="2">
    <source>
        <dbReference type="EMBL" id="EFJ41966.1"/>
    </source>
</evidence>
<name>D8UE97_VOLCA</name>
<evidence type="ECO:0000313" key="3">
    <source>
        <dbReference type="Proteomes" id="UP000001058"/>
    </source>
</evidence>
<evidence type="ECO:0000256" key="1">
    <source>
        <dbReference type="SAM" id="MobiDB-lite"/>
    </source>
</evidence>
<sequence length="225" mass="25186">MKTVSLSWLLWIKRYKRRCRNVAAPYGQVTTSQWLSGPRRACLAKAMVTHAHAQVVLCLNSASVSRGRVIGAVVFRSNKHIGLEDTTWLTVDVAQSKQDLEWIAVISTSYTAKCARKLRRLLVFPLDPRASCQREPPNRKSPTGALSVKDQGESSDGRMCKNCQVQKYLVHIAVMQRNSTPEYLKLASVSSRQCTLASWLQPSAIMLLVLRTRSKSPFTSPAGQW</sequence>
<protein>
    <submittedName>
        <fullName evidence="2">Uncharacterized protein</fullName>
    </submittedName>
</protein>
<dbReference type="AlphaFoldDB" id="D8UE97"/>
<dbReference type="Proteomes" id="UP000001058">
    <property type="component" value="Unassembled WGS sequence"/>
</dbReference>
<keyword evidence="3" id="KW-1185">Reference proteome</keyword>
<dbReference type="InParanoid" id="D8UE97"/>